<dbReference type="PANTHER" id="PTHR34883:SF4">
    <property type="entry name" value="CUPREDOXIN"/>
    <property type="match status" value="1"/>
</dbReference>
<dbReference type="RefSeq" id="XP_064673131.1">
    <property type="nucleotide sequence ID" value="XM_064817396.1"/>
</dbReference>
<feature type="compositionally biased region" description="Polar residues" evidence="1">
    <location>
        <begin position="28"/>
        <end position="37"/>
    </location>
</feature>
<comment type="caution">
    <text evidence="2">The sequence shown here is derived from an EMBL/GenBank/DDBJ whole genome shotgun (WGS) entry which is preliminary data.</text>
</comment>
<evidence type="ECO:0000313" key="2">
    <source>
        <dbReference type="EMBL" id="KAK4115561.1"/>
    </source>
</evidence>
<name>A0AAN6TK49_9PEZI</name>
<feature type="region of interest" description="Disordered" evidence="1">
    <location>
        <begin position="16"/>
        <end position="37"/>
    </location>
</feature>
<dbReference type="Proteomes" id="UP001302812">
    <property type="component" value="Unassembled WGS sequence"/>
</dbReference>
<keyword evidence="3" id="KW-1185">Reference proteome</keyword>
<evidence type="ECO:0000256" key="1">
    <source>
        <dbReference type="SAM" id="MobiDB-lite"/>
    </source>
</evidence>
<dbReference type="CDD" id="cd00920">
    <property type="entry name" value="Cupredoxin"/>
    <property type="match status" value="1"/>
</dbReference>
<reference evidence="2" key="1">
    <citation type="journal article" date="2023" name="Mol. Phylogenet. Evol.">
        <title>Genome-scale phylogeny and comparative genomics of the fungal order Sordariales.</title>
        <authorList>
            <person name="Hensen N."/>
            <person name="Bonometti L."/>
            <person name="Westerberg I."/>
            <person name="Brannstrom I.O."/>
            <person name="Guillou S."/>
            <person name="Cros-Aarteil S."/>
            <person name="Calhoun S."/>
            <person name="Haridas S."/>
            <person name="Kuo A."/>
            <person name="Mondo S."/>
            <person name="Pangilinan J."/>
            <person name="Riley R."/>
            <person name="LaButti K."/>
            <person name="Andreopoulos B."/>
            <person name="Lipzen A."/>
            <person name="Chen C."/>
            <person name="Yan M."/>
            <person name="Daum C."/>
            <person name="Ng V."/>
            <person name="Clum A."/>
            <person name="Steindorff A."/>
            <person name="Ohm R.A."/>
            <person name="Martin F."/>
            <person name="Silar P."/>
            <person name="Natvig D.O."/>
            <person name="Lalanne C."/>
            <person name="Gautier V."/>
            <person name="Ament-Velasquez S.L."/>
            <person name="Kruys A."/>
            <person name="Hutchinson M.I."/>
            <person name="Powell A.J."/>
            <person name="Barry K."/>
            <person name="Miller A.N."/>
            <person name="Grigoriev I.V."/>
            <person name="Debuchy R."/>
            <person name="Gladieux P."/>
            <person name="Hiltunen Thoren M."/>
            <person name="Johannesson H."/>
        </authorList>
    </citation>
    <scope>NUCLEOTIDE SEQUENCE</scope>
    <source>
        <strain evidence="2">CBS 508.74</strain>
    </source>
</reference>
<accession>A0AAN6TK49</accession>
<dbReference type="PANTHER" id="PTHR34883">
    <property type="entry name" value="SERINE-RICH PROTEIN, PUTATIVE-RELATED-RELATED"/>
    <property type="match status" value="1"/>
</dbReference>
<dbReference type="AlphaFoldDB" id="A0AAN6TK49"/>
<sequence>MALGLAPLAMGKAVHNNYPGRRDGHQQVPHQNGLSSVNGDHAALAAELQRLIGLHPGSGVSINFLWVNLGGGAATTVLGTTATVTVTQTVATGGVATAPPAVVTGTATEVAPPAATTVVAGGQTHNVTVGGPQGLSFSPQQLTAAVGDTVIFTFLSQNHTVTQSAFETPCQVLEGGMDSGFQANPNNTVNPPPQVAMQIMVDTPLWFYCRQNNHCGKGMVFSINPTAEKTHAMFQSLAIQQAGNGAGGAITGNGPAADPNASSSALATPTPVATSAAGATDVATATDAAGAVNTGIATGVGQVGADGSCVCAVQCSVGGFPNVAVQGRDNFGGWGGAVPMAMVGAAVPPAKA</sequence>
<evidence type="ECO:0000313" key="3">
    <source>
        <dbReference type="Proteomes" id="UP001302812"/>
    </source>
</evidence>
<dbReference type="Gene3D" id="2.60.40.420">
    <property type="entry name" value="Cupredoxins - blue copper proteins"/>
    <property type="match status" value="1"/>
</dbReference>
<dbReference type="InterPro" id="IPR052953">
    <property type="entry name" value="Ser-rich/MCO-related"/>
</dbReference>
<organism evidence="2 3">
    <name type="scientific">Canariomyces notabilis</name>
    <dbReference type="NCBI Taxonomy" id="2074819"/>
    <lineage>
        <taxon>Eukaryota</taxon>
        <taxon>Fungi</taxon>
        <taxon>Dikarya</taxon>
        <taxon>Ascomycota</taxon>
        <taxon>Pezizomycotina</taxon>
        <taxon>Sordariomycetes</taxon>
        <taxon>Sordariomycetidae</taxon>
        <taxon>Sordariales</taxon>
        <taxon>Chaetomiaceae</taxon>
        <taxon>Canariomyces</taxon>
    </lineage>
</organism>
<dbReference type="GeneID" id="89941521"/>
<protein>
    <submittedName>
        <fullName evidence="2">Cupredoxin</fullName>
    </submittedName>
</protein>
<gene>
    <name evidence="2" type="ORF">N656DRAFT_795284</name>
</gene>
<reference evidence="2" key="2">
    <citation type="submission" date="2023-05" db="EMBL/GenBank/DDBJ databases">
        <authorList>
            <consortium name="Lawrence Berkeley National Laboratory"/>
            <person name="Steindorff A."/>
            <person name="Hensen N."/>
            <person name="Bonometti L."/>
            <person name="Westerberg I."/>
            <person name="Brannstrom I.O."/>
            <person name="Guillou S."/>
            <person name="Cros-Aarteil S."/>
            <person name="Calhoun S."/>
            <person name="Haridas S."/>
            <person name="Kuo A."/>
            <person name="Mondo S."/>
            <person name="Pangilinan J."/>
            <person name="Riley R."/>
            <person name="Labutti K."/>
            <person name="Andreopoulos B."/>
            <person name="Lipzen A."/>
            <person name="Chen C."/>
            <person name="Yanf M."/>
            <person name="Daum C."/>
            <person name="Ng V."/>
            <person name="Clum A."/>
            <person name="Ohm R."/>
            <person name="Martin F."/>
            <person name="Silar P."/>
            <person name="Natvig D."/>
            <person name="Lalanne C."/>
            <person name="Gautier V."/>
            <person name="Ament-Velasquez S.L."/>
            <person name="Kruys A."/>
            <person name="Hutchinson M.I."/>
            <person name="Powell A.J."/>
            <person name="Barry K."/>
            <person name="Miller A.N."/>
            <person name="Grigoriev I.V."/>
            <person name="Debuchy R."/>
            <person name="Gladieux P."/>
            <person name="Thoren M.H."/>
            <person name="Johannesson H."/>
        </authorList>
    </citation>
    <scope>NUCLEOTIDE SEQUENCE</scope>
    <source>
        <strain evidence="2">CBS 508.74</strain>
    </source>
</reference>
<dbReference type="EMBL" id="MU853334">
    <property type="protein sequence ID" value="KAK4115561.1"/>
    <property type="molecule type" value="Genomic_DNA"/>
</dbReference>
<dbReference type="SUPFAM" id="SSF49503">
    <property type="entry name" value="Cupredoxins"/>
    <property type="match status" value="1"/>
</dbReference>
<dbReference type="InterPro" id="IPR008972">
    <property type="entry name" value="Cupredoxin"/>
</dbReference>
<proteinExistence type="predicted"/>